<dbReference type="PANTHER" id="PTHR46865:SF2">
    <property type="entry name" value="MONOOXYGENASE"/>
    <property type="match status" value="1"/>
</dbReference>
<sequence>MADVLDRATRDGVEYLFDNTITALCETDSGSTVTFSKLAGQRDFDLVVAADGIYSSTCSLAFGRDFGEVRSPKQCLLLMTIPWQPSHGEWSRWFNAPGGRCVSTRPQKKKQQTGAYLAVMSEESREIARMGVVEQKAKFKELFADVGWEARGIVEQIEGNESVYVQETAQVYAPFWTKGRVALVGDAAYCLSGVRPFVEKAQKLIPGVPGIANPQTARGIKVFYAFMWMAEKVNNWGVAGAATNTLSPLTGFIDKGKELSRFPAMELEI</sequence>
<protein>
    <recommendedName>
        <fullName evidence="4">FAD-binding domain-containing protein</fullName>
    </recommendedName>
</protein>
<dbReference type="Pfam" id="PF01494">
    <property type="entry name" value="FAD_binding_3"/>
    <property type="match status" value="1"/>
</dbReference>
<evidence type="ECO:0000313" key="5">
    <source>
        <dbReference type="EMBL" id="KAK3673804.1"/>
    </source>
</evidence>
<name>A0AAE0WLB4_9PEZI</name>
<keyword evidence="6" id="KW-1185">Reference proteome</keyword>
<dbReference type="Gene3D" id="3.50.50.60">
    <property type="entry name" value="FAD/NAD(P)-binding domain"/>
    <property type="match status" value="1"/>
</dbReference>
<evidence type="ECO:0000256" key="2">
    <source>
        <dbReference type="ARBA" id="ARBA00022827"/>
    </source>
</evidence>
<keyword evidence="2" id="KW-0274">FAD</keyword>
<dbReference type="GO" id="GO:0071949">
    <property type="term" value="F:FAD binding"/>
    <property type="evidence" value="ECO:0007669"/>
    <property type="project" value="InterPro"/>
</dbReference>
<feature type="domain" description="FAD-binding" evidence="4">
    <location>
        <begin position="4"/>
        <end position="191"/>
    </location>
</feature>
<reference evidence="5" key="1">
    <citation type="submission" date="2023-07" db="EMBL/GenBank/DDBJ databases">
        <title>Black Yeasts Isolated from many extreme environments.</title>
        <authorList>
            <person name="Coleine C."/>
            <person name="Stajich J.E."/>
            <person name="Selbmann L."/>
        </authorList>
    </citation>
    <scope>NUCLEOTIDE SEQUENCE</scope>
    <source>
        <strain evidence="5">CCFEE 5485</strain>
    </source>
</reference>
<organism evidence="5 6">
    <name type="scientific">Recurvomyces mirabilis</name>
    <dbReference type="NCBI Taxonomy" id="574656"/>
    <lineage>
        <taxon>Eukaryota</taxon>
        <taxon>Fungi</taxon>
        <taxon>Dikarya</taxon>
        <taxon>Ascomycota</taxon>
        <taxon>Pezizomycotina</taxon>
        <taxon>Dothideomycetes</taxon>
        <taxon>Dothideomycetidae</taxon>
        <taxon>Mycosphaerellales</taxon>
        <taxon>Teratosphaeriaceae</taxon>
        <taxon>Recurvomyces</taxon>
    </lineage>
</organism>
<dbReference type="Gene3D" id="3.30.9.10">
    <property type="entry name" value="D-Amino Acid Oxidase, subunit A, domain 2"/>
    <property type="match status" value="1"/>
</dbReference>
<dbReference type="SUPFAM" id="SSF51905">
    <property type="entry name" value="FAD/NAD(P)-binding domain"/>
    <property type="match status" value="1"/>
</dbReference>
<keyword evidence="3" id="KW-0560">Oxidoreductase</keyword>
<keyword evidence="1" id="KW-0285">Flavoprotein</keyword>
<dbReference type="EMBL" id="JAUTXT010000023">
    <property type="protein sequence ID" value="KAK3673804.1"/>
    <property type="molecule type" value="Genomic_DNA"/>
</dbReference>
<gene>
    <name evidence="5" type="ORF">LTR78_006358</name>
</gene>
<dbReference type="AlphaFoldDB" id="A0AAE0WLB4"/>
<dbReference type="GO" id="GO:0016491">
    <property type="term" value="F:oxidoreductase activity"/>
    <property type="evidence" value="ECO:0007669"/>
    <property type="project" value="UniProtKB-KW"/>
</dbReference>
<evidence type="ECO:0000259" key="4">
    <source>
        <dbReference type="Pfam" id="PF01494"/>
    </source>
</evidence>
<comment type="caution">
    <text evidence="5">The sequence shown here is derived from an EMBL/GenBank/DDBJ whole genome shotgun (WGS) entry which is preliminary data.</text>
</comment>
<dbReference type="InterPro" id="IPR002938">
    <property type="entry name" value="FAD-bd"/>
</dbReference>
<proteinExistence type="predicted"/>
<dbReference type="Proteomes" id="UP001274830">
    <property type="component" value="Unassembled WGS sequence"/>
</dbReference>
<dbReference type="InterPro" id="IPR036188">
    <property type="entry name" value="FAD/NAD-bd_sf"/>
</dbReference>
<evidence type="ECO:0000256" key="1">
    <source>
        <dbReference type="ARBA" id="ARBA00022630"/>
    </source>
</evidence>
<accession>A0AAE0WLB4</accession>
<evidence type="ECO:0000313" key="6">
    <source>
        <dbReference type="Proteomes" id="UP001274830"/>
    </source>
</evidence>
<evidence type="ECO:0000256" key="3">
    <source>
        <dbReference type="ARBA" id="ARBA00023002"/>
    </source>
</evidence>
<dbReference type="PANTHER" id="PTHR46865">
    <property type="entry name" value="OXIDOREDUCTASE-RELATED"/>
    <property type="match status" value="1"/>
</dbReference>
<dbReference type="InterPro" id="IPR051704">
    <property type="entry name" value="FAD_aromatic-hydroxylase"/>
</dbReference>